<sequence>MPGHTYYLQCFCLVAIRAAHQPLVPVARAACCPLPGRAAGFASSDLGASGRAVHWPREAKTSYAPPTTSLPKLCHSTAEYTTARGTLPGVPSRANSRSHRASPVKMT</sequence>
<feature type="region of interest" description="Disordered" evidence="1">
    <location>
        <begin position="83"/>
        <end position="107"/>
    </location>
</feature>
<evidence type="ECO:0000313" key="2">
    <source>
        <dbReference type="EMBL" id="CAD0202651.1"/>
    </source>
</evidence>
<evidence type="ECO:0000256" key="1">
    <source>
        <dbReference type="SAM" id="MobiDB-lite"/>
    </source>
</evidence>
<name>A0A9N8Q172_CHRIL</name>
<reference evidence="2" key="1">
    <citation type="submission" date="2021-12" db="EMBL/GenBank/DDBJ databases">
        <authorList>
            <person name="King R."/>
        </authorList>
    </citation>
    <scope>NUCLEOTIDE SEQUENCE</scope>
</reference>
<protein>
    <submittedName>
        <fullName evidence="2">Uncharacterized protein</fullName>
    </submittedName>
</protein>
<dbReference type="Proteomes" id="UP001154114">
    <property type="component" value="Chromosome 17"/>
</dbReference>
<dbReference type="AlphaFoldDB" id="A0A9N8Q172"/>
<proteinExistence type="predicted"/>
<gene>
    <name evidence="2" type="ORF">CINC_LOCUS4312</name>
</gene>
<feature type="compositionally biased region" description="Basic residues" evidence="1">
    <location>
        <begin position="96"/>
        <end position="107"/>
    </location>
</feature>
<dbReference type="EMBL" id="LR824020">
    <property type="protein sequence ID" value="CAD0202651.1"/>
    <property type="molecule type" value="Genomic_DNA"/>
</dbReference>
<accession>A0A9N8Q172</accession>
<dbReference type="OrthoDB" id="10478233at2759"/>
<keyword evidence="3" id="KW-1185">Reference proteome</keyword>
<evidence type="ECO:0000313" key="3">
    <source>
        <dbReference type="Proteomes" id="UP001154114"/>
    </source>
</evidence>
<organism evidence="2 3">
    <name type="scientific">Chrysodeixis includens</name>
    <name type="common">Soybean looper</name>
    <name type="synonym">Pseudoplusia includens</name>
    <dbReference type="NCBI Taxonomy" id="689277"/>
    <lineage>
        <taxon>Eukaryota</taxon>
        <taxon>Metazoa</taxon>
        <taxon>Ecdysozoa</taxon>
        <taxon>Arthropoda</taxon>
        <taxon>Hexapoda</taxon>
        <taxon>Insecta</taxon>
        <taxon>Pterygota</taxon>
        <taxon>Neoptera</taxon>
        <taxon>Endopterygota</taxon>
        <taxon>Lepidoptera</taxon>
        <taxon>Glossata</taxon>
        <taxon>Ditrysia</taxon>
        <taxon>Noctuoidea</taxon>
        <taxon>Noctuidae</taxon>
        <taxon>Plusiinae</taxon>
        <taxon>Chrysodeixis</taxon>
    </lineage>
</organism>